<dbReference type="EMBL" id="JACHCB010000007">
    <property type="protein sequence ID" value="MBB6110264.1"/>
    <property type="molecule type" value="Genomic_DNA"/>
</dbReference>
<evidence type="ECO:0000256" key="1">
    <source>
        <dbReference type="SAM" id="SignalP"/>
    </source>
</evidence>
<organism evidence="2 3">
    <name type="scientific">Mucilaginibacter lappiensis</name>
    <dbReference type="NCBI Taxonomy" id="354630"/>
    <lineage>
        <taxon>Bacteria</taxon>
        <taxon>Pseudomonadati</taxon>
        <taxon>Bacteroidota</taxon>
        <taxon>Sphingobacteriia</taxon>
        <taxon>Sphingobacteriales</taxon>
        <taxon>Sphingobacteriaceae</taxon>
        <taxon>Mucilaginibacter</taxon>
    </lineage>
</organism>
<name>A0ABR6PM19_9SPHI</name>
<protein>
    <submittedName>
        <fullName evidence="2">Uncharacterized protein</fullName>
    </submittedName>
</protein>
<sequence>MKSLLLLLLLSAGFSASVFAQSQDEILKKKTINDTLLKTDRSLIVPEPFNAQKVLLQLFPGKYYNLSKGKYNNELINWECNTCKTQTYTDVNEDGIPQFPYQNGVATRLLNVMDYQDSTGVKYKVISFNHSEFDEDGAMTSRFTGGLLGLAKFVFTNGAWKLRIFQPAIGAYGAFSHCPDPKLVLIGQNQYAFMIKHSNGGAGGPFDGSYFLIAGTGGAYRQVLATYGVERTEVSEEEGLSSWTSEYSVPASSKKFFRDVLITIKGTYKANDKEVIPPGIKDQVKGMKVASFKVIQRYVYKGSKGYELEQPVKATFTKLK</sequence>
<feature type="signal peptide" evidence="1">
    <location>
        <begin position="1"/>
        <end position="20"/>
    </location>
</feature>
<accession>A0ABR6PM19</accession>
<dbReference type="Proteomes" id="UP000541583">
    <property type="component" value="Unassembled WGS sequence"/>
</dbReference>
<reference evidence="2 3" key="1">
    <citation type="submission" date="2020-08" db="EMBL/GenBank/DDBJ databases">
        <title>Genomic Encyclopedia of Type Strains, Phase IV (KMG-V): Genome sequencing to study the core and pangenomes of soil and plant-associated prokaryotes.</title>
        <authorList>
            <person name="Whitman W."/>
        </authorList>
    </citation>
    <scope>NUCLEOTIDE SEQUENCE [LARGE SCALE GENOMIC DNA]</scope>
    <source>
        <strain evidence="2 3">ANJLi2</strain>
    </source>
</reference>
<gene>
    <name evidence="2" type="ORF">HDF23_003020</name>
</gene>
<dbReference type="RefSeq" id="WP_076373798.1">
    <property type="nucleotide sequence ID" value="NZ_FTMG01000006.1"/>
</dbReference>
<keyword evidence="3" id="KW-1185">Reference proteome</keyword>
<comment type="caution">
    <text evidence="2">The sequence shown here is derived from an EMBL/GenBank/DDBJ whole genome shotgun (WGS) entry which is preliminary data.</text>
</comment>
<evidence type="ECO:0000313" key="3">
    <source>
        <dbReference type="Proteomes" id="UP000541583"/>
    </source>
</evidence>
<proteinExistence type="predicted"/>
<feature type="chain" id="PRO_5046461842" evidence="1">
    <location>
        <begin position="21"/>
        <end position="320"/>
    </location>
</feature>
<keyword evidence="1" id="KW-0732">Signal</keyword>
<evidence type="ECO:0000313" key="2">
    <source>
        <dbReference type="EMBL" id="MBB6110264.1"/>
    </source>
</evidence>